<dbReference type="InterPro" id="IPR024185">
    <property type="entry name" value="FTHF_cligase-like_sf"/>
</dbReference>
<dbReference type="Pfam" id="PF02589">
    <property type="entry name" value="LUD_dom"/>
    <property type="match status" value="1"/>
</dbReference>
<name>A0A7X0HMR5_9BACI</name>
<dbReference type="EMBL" id="JACHGK010000001">
    <property type="protein sequence ID" value="MBB6443644.1"/>
    <property type="molecule type" value="Genomic_DNA"/>
</dbReference>
<dbReference type="Proteomes" id="UP000531594">
    <property type="component" value="Unassembled WGS sequence"/>
</dbReference>
<dbReference type="RefSeq" id="WP_184521720.1">
    <property type="nucleotide sequence ID" value="NZ_JACHGK010000001.1"/>
</dbReference>
<dbReference type="SUPFAM" id="SSF100950">
    <property type="entry name" value="NagB/RpiA/CoA transferase-like"/>
    <property type="match status" value="1"/>
</dbReference>
<dbReference type="PANTHER" id="PTHR43682:SF1">
    <property type="entry name" value="LACTATE UTILIZATION PROTEIN C"/>
    <property type="match status" value="1"/>
</dbReference>
<dbReference type="AlphaFoldDB" id="A0A7X0HMR5"/>
<accession>A0A7X0HMR5</accession>
<evidence type="ECO:0000313" key="3">
    <source>
        <dbReference type="Proteomes" id="UP000531594"/>
    </source>
</evidence>
<dbReference type="InterPro" id="IPR003741">
    <property type="entry name" value="LUD_dom"/>
</dbReference>
<comment type="caution">
    <text evidence="2">The sequence shown here is derived from an EMBL/GenBank/DDBJ whole genome shotgun (WGS) entry which is preliminary data.</text>
</comment>
<dbReference type="PANTHER" id="PTHR43682">
    <property type="entry name" value="LACTATE UTILIZATION PROTEIN C"/>
    <property type="match status" value="1"/>
</dbReference>
<feature type="domain" description="LUD" evidence="1">
    <location>
        <begin position="51"/>
        <end position="236"/>
    </location>
</feature>
<gene>
    <name evidence="2" type="ORF">HNR53_000232</name>
</gene>
<keyword evidence="3" id="KW-1185">Reference proteome</keyword>
<reference evidence="2 3" key="1">
    <citation type="submission" date="2020-08" db="EMBL/GenBank/DDBJ databases">
        <title>Genomic Encyclopedia of Type Strains, Phase IV (KMG-IV): sequencing the most valuable type-strain genomes for metagenomic binning, comparative biology and taxonomic classification.</title>
        <authorList>
            <person name="Goeker M."/>
        </authorList>
    </citation>
    <scope>NUCLEOTIDE SEQUENCE [LARGE SCALE GENOMIC DNA]</scope>
    <source>
        <strain evidence="2 3">DSM 5391</strain>
    </source>
</reference>
<dbReference type="InterPro" id="IPR037171">
    <property type="entry name" value="NagB/RpiA_transferase-like"/>
</dbReference>
<organism evidence="2 3">
    <name type="scientific">Bacillus benzoevorans</name>
    <dbReference type="NCBI Taxonomy" id="1456"/>
    <lineage>
        <taxon>Bacteria</taxon>
        <taxon>Bacillati</taxon>
        <taxon>Bacillota</taxon>
        <taxon>Bacilli</taxon>
        <taxon>Bacillales</taxon>
        <taxon>Bacillaceae</taxon>
        <taxon>Bacillus</taxon>
    </lineage>
</organism>
<dbReference type="Gene3D" id="3.40.50.10420">
    <property type="entry name" value="NagB/RpiA/CoA transferase-like"/>
    <property type="match status" value="1"/>
</dbReference>
<proteinExistence type="predicted"/>
<sequence>MPGTVQNRDAFLDTIANRLGRERKTNVTLPKWKYNPQEEVYKGASSDELLELFIKHGTGINCEVFVADKAHAAKIVHDRIKELGGGPVVTWKDSRYEESFALGKLFKEELPQEKIEVFEWNSDLGRENIEKANHANIGITISEITLAESGTVVVFSGKDRGRTVNFLPEYSIVLVPKSTIVPRMTQAAKILREKVKKGEVIPSCINYITGPSKSSDIEMKLVVGVHGPVKLNYIVVEDL</sequence>
<evidence type="ECO:0000259" key="1">
    <source>
        <dbReference type="Pfam" id="PF02589"/>
    </source>
</evidence>
<protein>
    <submittedName>
        <fullName evidence="2">L-lactate dehydrogenase complex protein LldG</fullName>
    </submittedName>
</protein>
<evidence type="ECO:0000313" key="2">
    <source>
        <dbReference type="EMBL" id="MBB6443644.1"/>
    </source>
</evidence>